<evidence type="ECO:0000256" key="1">
    <source>
        <dbReference type="ARBA" id="ARBA00022723"/>
    </source>
</evidence>
<proteinExistence type="predicted"/>
<dbReference type="GO" id="GO:0046872">
    <property type="term" value="F:metal ion binding"/>
    <property type="evidence" value="ECO:0007669"/>
    <property type="project" value="UniProtKB-KW"/>
</dbReference>
<evidence type="ECO:0000259" key="3">
    <source>
        <dbReference type="SMART" id="SM01007"/>
    </source>
</evidence>
<keyword evidence="2" id="KW-0456">Lyase</keyword>
<keyword evidence="5" id="KW-1185">Reference proteome</keyword>
<feature type="domain" description="Class II aldolase/adducin N-terminal" evidence="3">
    <location>
        <begin position="16"/>
        <end position="192"/>
    </location>
</feature>
<name>A0A1I6K8E7_9FIRM</name>
<dbReference type="Pfam" id="PF00596">
    <property type="entry name" value="Aldolase_II"/>
    <property type="match status" value="1"/>
</dbReference>
<dbReference type="PANTHER" id="PTHR22789:SF0">
    <property type="entry name" value="3-OXO-TETRONATE 4-PHOSPHATE DECARBOXYLASE-RELATED"/>
    <property type="match status" value="1"/>
</dbReference>
<protein>
    <submittedName>
        <fullName evidence="4">L-fuculose-phosphate aldolase</fullName>
    </submittedName>
</protein>
<dbReference type="InterPro" id="IPR001303">
    <property type="entry name" value="Aldolase_II/adducin_N"/>
</dbReference>
<evidence type="ECO:0000313" key="5">
    <source>
        <dbReference type="Proteomes" id="UP000199659"/>
    </source>
</evidence>
<dbReference type="Proteomes" id="UP000199659">
    <property type="component" value="Unassembled WGS sequence"/>
</dbReference>
<dbReference type="PANTHER" id="PTHR22789">
    <property type="entry name" value="FUCULOSE PHOSPHATE ALDOLASE"/>
    <property type="match status" value="1"/>
</dbReference>
<dbReference type="InterPro" id="IPR050197">
    <property type="entry name" value="Aldolase_class_II_sugar_metab"/>
</dbReference>
<dbReference type="Gene3D" id="3.40.225.10">
    <property type="entry name" value="Class II aldolase/adducin N-terminal domain"/>
    <property type="match status" value="1"/>
</dbReference>
<dbReference type="OrthoDB" id="9794581at2"/>
<sequence>MVIQGVKYSSDFEAKKAIIEASKRLNEKGYAIGGDGSLSVRVGPNAVWITVAGADKCRLAQDMMVRIDLNGKQMMGANQRQLPEDLPVHLKVYGENDKVQGIIHAYPPMVNVMAICGKSIEKAGFSPAVRALGSAQNIQEMNGDSIAQKVALLCKADNGVLLQNDGCMFWGTSVMEAFYRVEAAEYYAKVASELENRVFPTCENNVLPVEHHLKGVTQVIHPQSKSIEVPIVENQNIEIPLPVKDMVMQEVVKRVMMQMNK</sequence>
<dbReference type="STRING" id="37658.SAMN05661086_02278"/>
<organism evidence="4 5">
    <name type="scientific">Anaeromicropila populeti</name>
    <dbReference type="NCBI Taxonomy" id="37658"/>
    <lineage>
        <taxon>Bacteria</taxon>
        <taxon>Bacillati</taxon>
        <taxon>Bacillota</taxon>
        <taxon>Clostridia</taxon>
        <taxon>Lachnospirales</taxon>
        <taxon>Lachnospiraceae</taxon>
        <taxon>Anaeromicropila</taxon>
    </lineage>
</organism>
<dbReference type="SMART" id="SM01007">
    <property type="entry name" value="Aldolase_II"/>
    <property type="match status" value="1"/>
</dbReference>
<evidence type="ECO:0000313" key="4">
    <source>
        <dbReference type="EMBL" id="SFR87511.1"/>
    </source>
</evidence>
<reference evidence="4 5" key="1">
    <citation type="submission" date="2016-10" db="EMBL/GenBank/DDBJ databases">
        <authorList>
            <person name="de Groot N.N."/>
        </authorList>
    </citation>
    <scope>NUCLEOTIDE SEQUENCE [LARGE SCALE GENOMIC DNA]</scope>
    <source>
        <strain evidence="4 5">743A</strain>
    </source>
</reference>
<dbReference type="GO" id="GO:0016832">
    <property type="term" value="F:aldehyde-lyase activity"/>
    <property type="evidence" value="ECO:0007669"/>
    <property type="project" value="TreeGrafter"/>
</dbReference>
<dbReference type="GO" id="GO:0019323">
    <property type="term" value="P:pentose catabolic process"/>
    <property type="evidence" value="ECO:0007669"/>
    <property type="project" value="TreeGrafter"/>
</dbReference>
<dbReference type="EMBL" id="FOYZ01000008">
    <property type="protein sequence ID" value="SFR87511.1"/>
    <property type="molecule type" value="Genomic_DNA"/>
</dbReference>
<evidence type="ECO:0000256" key="2">
    <source>
        <dbReference type="ARBA" id="ARBA00023239"/>
    </source>
</evidence>
<gene>
    <name evidence="4" type="ORF">SAMN05661086_02278</name>
</gene>
<dbReference type="SUPFAM" id="SSF53639">
    <property type="entry name" value="AraD/HMP-PK domain-like"/>
    <property type="match status" value="1"/>
</dbReference>
<dbReference type="AlphaFoldDB" id="A0A1I6K8E7"/>
<keyword evidence="1" id="KW-0479">Metal-binding</keyword>
<accession>A0A1I6K8E7</accession>
<dbReference type="GO" id="GO:0005829">
    <property type="term" value="C:cytosol"/>
    <property type="evidence" value="ECO:0007669"/>
    <property type="project" value="TreeGrafter"/>
</dbReference>
<dbReference type="RefSeq" id="WP_092560844.1">
    <property type="nucleotide sequence ID" value="NZ_FOYZ01000008.1"/>
</dbReference>
<dbReference type="InterPro" id="IPR036409">
    <property type="entry name" value="Aldolase_II/adducin_N_sf"/>
</dbReference>